<proteinExistence type="predicted"/>
<dbReference type="GO" id="GO:0032993">
    <property type="term" value="C:protein-DNA complex"/>
    <property type="evidence" value="ECO:0007669"/>
    <property type="project" value="TreeGrafter"/>
</dbReference>
<dbReference type="CDD" id="cd00383">
    <property type="entry name" value="trans_reg_C"/>
    <property type="match status" value="1"/>
</dbReference>
<dbReference type="InParanoid" id="B4CUK8"/>
<evidence type="ECO:0000313" key="12">
    <source>
        <dbReference type="Proteomes" id="UP000005824"/>
    </source>
</evidence>
<dbReference type="AlphaFoldDB" id="B4CUK8"/>
<dbReference type="Pfam" id="PF00486">
    <property type="entry name" value="Trans_reg_C"/>
    <property type="match status" value="1"/>
</dbReference>
<name>B4CUK8_9BACT</name>
<feature type="compositionally biased region" description="Polar residues" evidence="8">
    <location>
        <begin position="1"/>
        <end position="21"/>
    </location>
</feature>
<evidence type="ECO:0000256" key="1">
    <source>
        <dbReference type="ARBA" id="ARBA00022553"/>
    </source>
</evidence>
<dbReference type="PROSITE" id="PS51755">
    <property type="entry name" value="OMPR_PHOB"/>
    <property type="match status" value="1"/>
</dbReference>
<dbReference type="GO" id="GO:0006355">
    <property type="term" value="P:regulation of DNA-templated transcription"/>
    <property type="evidence" value="ECO:0007669"/>
    <property type="project" value="InterPro"/>
</dbReference>
<accession>B4CUK8</accession>
<comment type="caution">
    <text evidence="11">The sequence shown here is derived from an EMBL/GenBank/DDBJ whole genome shotgun (WGS) entry which is preliminary data.</text>
</comment>
<evidence type="ECO:0000256" key="4">
    <source>
        <dbReference type="ARBA" id="ARBA00023125"/>
    </source>
</evidence>
<dbReference type="InterPro" id="IPR036388">
    <property type="entry name" value="WH-like_DNA-bd_sf"/>
</dbReference>
<evidence type="ECO:0000256" key="7">
    <source>
        <dbReference type="PROSITE-ProRule" id="PRU01091"/>
    </source>
</evidence>
<evidence type="ECO:0000259" key="10">
    <source>
        <dbReference type="PROSITE" id="PS51755"/>
    </source>
</evidence>
<dbReference type="STRING" id="497964.CfE428DRAFT_0371"/>
<dbReference type="RefSeq" id="WP_006977698.1">
    <property type="nucleotide sequence ID" value="NZ_ABVL01000001.1"/>
</dbReference>
<dbReference type="Gene3D" id="3.40.50.2300">
    <property type="match status" value="1"/>
</dbReference>
<dbReference type="FunCoup" id="B4CUK8">
    <property type="interactions" value="350"/>
</dbReference>
<sequence length="241" mass="26224">MRNISPSANSASHPSTPSTDTVLVIDSDPQCVEQITASLAEAGYEVVTADNGPDGLEMARHLRPALIITEVGLDGLSGLELCRVLRGDAATEGIHVIMLTERQSELDRILGFEFGTDDYVAKPFSVRELVLRVKAVQRRAGGSKRNVVKAGPIAVDHSRCCALVNGAAIDLTPTEFKLLATLAERPNVVQTRDKLLTEVWGNENAIENRSVDTYLRRLRNKLGEAGQHIKTVYGFGYRIAC</sequence>
<dbReference type="PROSITE" id="PS50110">
    <property type="entry name" value="RESPONSE_REGULATORY"/>
    <property type="match status" value="1"/>
</dbReference>
<dbReference type="SUPFAM" id="SSF46894">
    <property type="entry name" value="C-terminal effector domain of the bipartite response regulators"/>
    <property type="match status" value="1"/>
</dbReference>
<dbReference type="SMART" id="SM00448">
    <property type="entry name" value="REC"/>
    <property type="match status" value="1"/>
</dbReference>
<evidence type="ECO:0000256" key="6">
    <source>
        <dbReference type="PROSITE-ProRule" id="PRU00169"/>
    </source>
</evidence>
<dbReference type="SMART" id="SM00862">
    <property type="entry name" value="Trans_reg_C"/>
    <property type="match status" value="1"/>
</dbReference>
<evidence type="ECO:0000256" key="3">
    <source>
        <dbReference type="ARBA" id="ARBA00023015"/>
    </source>
</evidence>
<feature type="DNA-binding region" description="OmpR/PhoB-type" evidence="7">
    <location>
        <begin position="145"/>
        <end position="241"/>
    </location>
</feature>
<dbReference type="GO" id="GO:0000976">
    <property type="term" value="F:transcription cis-regulatory region binding"/>
    <property type="evidence" value="ECO:0007669"/>
    <property type="project" value="TreeGrafter"/>
</dbReference>
<keyword evidence="12" id="KW-1185">Reference proteome</keyword>
<evidence type="ECO:0000313" key="11">
    <source>
        <dbReference type="EMBL" id="EDY22246.1"/>
    </source>
</evidence>
<comment type="caution">
    <text evidence="6">Lacks conserved residue(s) required for the propagation of feature annotation.</text>
</comment>
<feature type="domain" description="Response regulatory" evidence="9">
    <location>
        <begin position="21"/>
        <end position="137"/>
    </location>
</feature>
<gene>
    <name evidence="11" type="ORF">CfE428DRAFT_0371</name>
</gene>
<evidence type="ECO:0000256" key="8">
    <source>
        <dbReference type="SAM" id="MobiDB-lite"/>
    </source>
</evidence>
<dbReference type="EMBL" id="ABVL01000001">
    <property type="protein sequence ID" value="EDY22246.1"/>
    <property type="molecule type" value="Genomic_DNA"/>
</dbReference>
<dbReference type="InterPro" id="IPR001789">
    <property type="entry name" value="Sig_transdc_resp-reg_receiver"/>
</dbReference>
<keyword evidence="4 7" id="KW-0238">DNA-binding</keyword>
<dbReference type="InterPro" id="IPR039420">
    <property type="entry name" value="WalR-like"/>
</dbReference>
<feature type="region of interest" description="Disordered" evidence="8">
    <location>
        <begin position="1"/>
        <end position="22"/>
    </location>
</feature>
<keyword evidence="5" id="KW-0804">Transcription</keyword>
<dbReference type="GO" id="GO:0000156">
    <property type="term" value="F:phosphorelay response regulator activity"/>
    <property type="evidence" value="ECO:0007669"/>
    <property type="project" value="TreeGrafter"/>
</dbReference>
<dbReference type="InterPro" id="IPR011006">
    <property type="entry name" value="CheY-like_superfamily"/>
</dbReference>
<keyword evidence="3" id="KW-0805">Transcription regulation</keyword>
<dbReference type="Pfam" id="PF00072">
    <property type="entry name" value="Response_reg"/>
    <property type="match status" value="1"/>
</dbReference>
<dbReference type="SUPFAM" id="SSF52172">
    <property type="entry name" value="CheY-like"/>
    <property type="match status" value="1"/>
</dbReference>
<protein>
    <submittedName>
        <fullName evidence="11">Two component transcriptional regulator, winged helix family</fullName>
    </submittedName>
</protein>
<organism evidence="11 12">
    <name type="scientific">Chthoniobacter flavus Ellin428</name>
    <dbReference type="NCBI Taxonomy" id="497964"/>
    <lineage>
        <taxon>Bacteria</taxon>
        <taxon>Pseudomonadati</taxon>
        <taxon>Verrucomicrobiota</taxon>
        <taxon>Spartobacteria</taxon>
        <taxon>Chthoniobacterales</taxon>
        <taxon>Chthoniobacteraceae</taxon>
        <taxon>Chthoniobacter</taxon>
    </lineage>
</organism>
<reference evidence="11 12" key="1">
    <citation type="journal article" date="2011" name="J. Bacteriol.">
        <title>Genome sequence of Chthoniobacter flavus Ellin428, an aerobic heterotrophic soil bacterium.</title>
        <authorList>
            <person name="Kant R."/>
            <person name="van Passel M.W."/>
            <person name="Palva A."/>
            <person name="Lucas S."/>
            <person name="Lapidus A."/>
            <person name="Glavina Del Rio T."/>
            <person name="Dalin E."/>
            <person name="Tice H."/>
            <person name="Bruce D."/>
            <person name="Goodwin L."/>
            <person name="Pitluck S."/>
            <person name="Larimer F.W."/>
            <person name="Land M.L."/>
            <person name="Hauser L."/>
            <person name="Sangwan P."/>
            <person name="de Vos W.M."/>
            <person name="Janssen P.H."/>
            <person name="Smidt H."/>
        </authorList>
    </citation>
    <scope>NUCLEOTIDE SEQUENCE [LARGE SCALE GENOMIC DNA]</scope>
    <source>
        <strain evidence="11 12">Ellin428</strain>
    </source>
</reference>
<dbReference type="Gene3D" id="6.10.250.690">
    <property type="match status" value="1"/>
</dbReference>
<feature type="domain" description="OmpR/PhoB-type" evidence="10">
    <location>
        <begin position="145"/>
        <end position="241"/>
    </location>
</feature>
<dbReference type="InterPro" id="IPR001867">
    <property type="entry name" value="OmpR/PhoB-type_DNA-bd"/>
</dbReference>
<keyword evidence="1" id="KW-0597">Phosphoprotein</keyword>
<dbReference type="GO" id="GO:0005829">
    <property type="term" value="C:cytosol"/>
    <property type="evidence" value="ECO:0007669"/>
    <property type="project" value="TreeGrafter"/>
</dbReference>
<dbReference type="Gene3D" id="1.10.10.10">
    <property type="entry name" value="Winged helix-like DNA-binding domain superfamily/Winged helix DNA-binding domain"/>
    <property type="match status" value="1"/>
</dbReference>
<dbReference type="Proteomes" id="UP000005824">
    <property type="component" value="Unassembled WGS sequence"/>
</dbReference>
<evidence type="ECO:0000259" key="9">
    <source>
        <dbReference type="PROSITE" id="PS50110"/>
    </source>
</evidence>
<dbReference type="PANTHER" id="PTHR48111">
    <property type="entry name" value="REGULATOR OF RPOS"/>
    <property type="match status" value="1"/>
</dbReference>
<keyword evidence="2" id="KW-0902">Two-component regulatory system</keyword>
<evidence type="ECO:0000256" key="2">
    <source>
        <dbReference type="ARBA" id="ARBA00023012"/>
    </source>
</evidence>
<dbReference type="eggNOG" id="COG0745">
    <property type="taxonomic scope" value="Bacteria"/>
</dbReference>
<dbReference type="InterPro" id="IPR016032">
    <property type="entry name" value="Sig_transdc_resp-reg_C-effctor"/>
</dbReference>
<dbReference type="PANTHER" id="PTHR48111:SF21">
    <property type="entry name" value="DNA-BINDING DUAL MASTER TRANSCRIPTIONAL REGULATOR RPAA"/>
    <property type="match status" value="1"/>
</dbReference>
<evidence type="ECO:0000256" key="5">
    <source>
        <dbReference type="ARBA" id="ARBA00023163"/>
    </source>
</evidence>